<sequence length="244" mass="27020">MSESVFADRLTRLIALSPDEHALLTGVEERERRVRRNGVLFSENDRVAELFVLRRGMMMSYVLLDDGSRQIQRFLFPGDLIATTSLVYAKAPDTVMAVHDSSLGAIDRQALADVVLRCPRIGLGLLALEQVERVAMSDRLAAVGRTSAKARVAALLLELRNRLRATAPAGIDSFAPGITQEEMGDATGLTAVHVNRMIRQLEEERLIGREGGRFTIRDEASLVRIANYIDRYAGLDMGWLTVRG</sequence>
<evidence type="ECO:0000256" key="2">
    <source>
        <dbReference type="ARBA" id="ARBA00023125"/>
    </source>
</evidence>
<proteinExistence type="predicted"/>
<dbReference type="PROSITE" id="PS51063">
    <property type="entry name" value="HTH_CRP_2"/>
    <property type="match status" value="1"/>
</dbReference>
<reference evidence="5" key="1">
    <citation type="journal article" date="2014" name="Int. J. Syst. Evol. Microbiol.">
        <title>Complete genome sequence of Corynebacterium casei LMG S-19264T (=DSM 44701T), isolated from a smear-ripened cheese.</title>
        <authorList>
            <consortium name="US DOE Joint Genome Institute (JGI-PGF)"/>
            <person name="Walter F."/>
            <person name="Albersmeier A."/>
            <person name="Kalinowski J."/>
            <person name="Ruckert C."/>
        </authorList>
    </citation>
    <scope>NUCLEOTIDE SEQUENCE</scope>
    <source>
        <strain evidence="5">CGMCC 1.15330</strain>
    </source>
</reference>
<dbReference type="GO" id="GO:0003677">
    <property type="term" value="F:DNA binding"/>
    <property type="evidence" value="ECO:0007669"/>
    <property type="project" value="UniProtKB-KW"/>
</dbReference>
<dbReference type="InterPro" id="IPR036388">
    <property type="entry name" value="WH-like_DNA-bd_sf"/>
</dbReference>
<dbReference type="InterPro" id="IPR012318">
    <property type="entry name" value="HTH_CRP"/>
</dbReference>
<dbReference type="GO" id="GO:0006355">
    <property type="term" value="P:regulation of DNA-templated transcription"/>
    <property type="evidence" value="ECO:0007669"/>
    <property type="project" value="InterPro"/>
</dbReference>
<dbReference type="Gene3D" id="2.60.120.10">
    <property type="entry name" value="Jelly Rolls"/>
    <property type="match status" value="1"/>
</dbReference>
<dbReference type="SUPFAM" id="SSF51206">
    <property type="entry name" value="cAMP-binding domain-like"/>
    <property type="match status" value="1"/>
</dbReference>
<protein>
    <submittedName>
        <fullName evidence="5">Crp/Fnr family transcriptional regulator</fullName>
    </submittedName>
</protein>
<dbReference type="InterPro" id="IPR014710">
    <property type="entry name" value="RmlC-like_jellyroll"/>
</dbReference>
<dbReference type="CDD" id="cd00038">
    <property type="entry name" value="CAP_ED"/>
    <property type="match status" value="1"/>
</dbReference>
<reference evidence="5" key="2">
    <citation type="submission" date="2020-09" db="EMBL/GenBank/DDBJ databases">
        <authorList>
            <person name="Sun Q."/>
            <person name="Zhou Y."/>
        </authorList>
    </citation>
    <scope>NUCLEOTIDE SEQUENCE</scope>
    <source>
        <strain evidence="5">CGMCC 1.15330</strain>
    </source>
</reference>
<gene>
    <name evidence="5" type="ORF">GCM10011380_30470</name>
</gene>
<dbReference type="AlphaFoldDB" id="A0A916WY85"/>
<dbReference type="InterPro" id="IPR018490">
    <property type="entry name" value="cNMP-bd_dom_sf"/>
</dbReference>
<keyword evidence="1" id="KW-0805">Transcription regulation</keyword>
<evidence type="ECO:0000259" key="4">
    <source>
        <dbReference type="PROSITE" id="PS51063"/>
    </source>
</evidence>
<name>A0A916WY85_9SPHN</name>
<accession>A0A916WY85</accession>
<comment type="caution">
    <text evidence="5">The sequence shown here is derived from an EMBL/GenBank/DDBJ whole genome shotgun (WGS) entry which is preliminary data.</text>
</comment>
<keyword evidence="6" id="KW-1185">Reference proteome</keyword>
<dbReference type="RefSeq" id="WP_188659627.1">
    <property type="nucleotide sequence ID" value="NZ_BMIH01000004.1"/>
</dbReference>
<evidence type="ECO:0000313" key="5">
    <source>
        <dbReference type="EMBL" id="GGB38922.1"/>
    </source>
</evidence>
<dbReference type="SUPFAM" id="SSF46785">
    <property type="entry name" value="Winged helix' DNA-binding domain"/>
    <property type="match status" value="1"/>
</dbReference>
<evidence type="ECO:0000256" key="1">
    <source>
        <dbReference type="ARBA" id="ARBA00023015"/>
    </source>
</evidence>
<dbReference type="Pfam" id="PF13545">
    <property type="entry name" value="HTH_Crp_2"/>
    <property type="match status" value="1"/>
</dbReference>
<dbReference type="EMBL" id="BMIH01000004">
    <property type="protein sequence ID" value="GGB38922.1"/>
    <property type="molecule type" value="Genomic_DNA"/>
</dbReference>
<dbReference type="SMART" id="SM00100">
    <property type="entry name" value="cNMP"/>
    <property type="match status" value="1"/>
</dbReference>
<keyword evidence="3" id="KW-0804">Transcription</keyword>
<organism evidence="5 6">
    <name type="scientific">Sphingomonas metalli</name>
    <dbReference type="NCBI Taxonomy" id="1779358"/>
    <lineage>
        <taxon>Bacteria</taxon>
        <taxon>Pseudomonadati</taxon>
        <taxon>Pseudomonadota</taxon>
        <taxon>Alphaproteobacteria</taxon>
        <taxon>Sphingomonadales</taxon>
        <taxon>Sphingomonadaceae</taxon>
        <taxon>Sphingomonas</taxon>
    </lineage>
</organism>
<keyword evidence="2" id="KW-0238">DNA-binding</keyword>
<evidence type="ECO:0000256" key="3">
    <source>
        <dbReference type="ARBA" id="ARBA00023163"/>
    </source>
</evidence>
<dbReference type="Gene3D" id="1.10.10.10">
    <property type="entry name" value="Winged helix-like DNA-binding domain superfamily/Winged helix DNA-binding domain"/>
    <property type="match status" value="1"/>
</dbReference>
<dbReference type="Pfam" id="PF00027">
    <property type="entry name" value="cNMP_binding"/>
    <property type="match status" value="1"/>
</dbReference>
<dbReference type="SMART" id="SM00419">
    <property type="entry name" value="HTH_CRP"/>
    <property type="match status" value="1"/>
</dbReference>
<evidence type="ECO:0000313" key="6">
    <source>
        <dbReference type="Proteomes" id="UP000623067"/>
    </source>
</evidence>
<dbReference type="InterPro" id="IPR000595">
    <property type="entry name" value="cNMP-bd_dom"/>
</dbReference>
<dbReference type="Proteomes" id="UP000623067">
    <property type="component" value="Unassembled WGS sequence"/>
</dbReference>
<dbReference type="InterPro" id="IPR036390">
    <property type="entry name" value="WH_DNA-bd_sf"/>
</dbReference>
<feature type="domain" description="HTH crp-type" evidence="4">
    <location>
        <begin position="146"/>
        <end position="220"/>
    </location>
</feature>